<keyword evidence="2" id="KW-1185">Reference proteome</keyword>
<dbReference type="EMBL" id="JAUDFV010000129">
    <property type="protein sequence ID" value="KAL2729665.1"/>
    <property type="molecule type" value="Genomic_DNA"/>
</dbReference>
<organism evidence="1 2">
    <name type="scientific">Vespula squamosa</name>
    <name type="common">Southern yellow jacket</name>
    <name type="synonym">Wasp</name>
    <dbReference type="NCBI Taxonomy" id="30214"/>
    <lineage>
        <taxon>Eukaryota</taxon>
        <taxon>Metazoa</taxon>
        <taxon>Ecdysozoa</taxon>
        <taxon>Arthropoda</taxon>
        <taxon>Hexapoda</taxon>
        <taxon>Insecta</taxon>
        <taxon>Pterygota</taxon>
        <taxon>Neoptera</taxon>
        <taxon>Endopterygota</taxon>
        <taxon>Hymenoptera</taxon>
        <taxon>Apocrita</taxon>
        <taxon>Aculeata</taxon>
        <taxon>Vespoidea</taxon>
        <taxon>Vespidae</taxon>
        <taxon>Vespinae</taxon>
        <taxon>Vespula</taxon>
    </lineage>
</organism>
<evidence type="ECO:0000313" key="1">
    <source>
        <dbReference type="EMBL" id="KAL2729665.1"/>
    </source>
</evidence>
<comment type="caution">
    <text evidence="1">The sequence shown here is derived from an EMBL/GenBank/DDBJ whole genome shotgun (WGS) entry which is preliminary data.</text>
</comment>
<dbReference type="AlphaFoldDB" id="A0ABD2BAA5"/>
<gene>
    <name evidence="1" type="ORF">V1478_005662</name>
</gene>
<accession>A0ABD2BAA5</accession>
<sequence length="68" mass="7807">MGVAEGLKKLFFQKRRVYPTQDFPIILKSFKKHYLEVFDERKFSGSSTIRLELHCASSKSSAGNIINI</sequence>
<dbReference type="Proteomes" id="UP001607302">
    <property type="component" value="Unassembled WGS sequence"/>
</dbReference>
<proteinExistence type="predicted"/>
<evidence type="ECO:0000313" key="2">
    <source>
        <dbReference type="Proteomes" id="UP001607302"/>
    </source>
</evidence>
<name>A0ABD2BAA5_VESSQ</name>
<protein>
    <submittedName>
        <fullName evidence="1">Uncharacterized protein</fullName>
    </submittedName>
</protein>
<reference evidence="1 2" key="1">
    <citation type="journal article" date="2024" name="Ann. Entomol. Soc. Am.">
        <title>Genomic analyses of the southern and eastern yellowjacket wasps (Hymenoptera: Vespidae) reveal evolutionary signatures of social life.</title>
        <authorList>
            <person name="Catto M.A."/>
            <person name="Caine P.B."/>
            <person name="Orr S.E."/>
            <person name="Hunt B.G."/>
            <person name="Goodisman M.A.D."/>
        </authorList>
    </citation>
    <scope>NUCLEOTIDE SEQUENCE [LARGE SCALE GENOMIC DNA]</scope>
    <source>
        <strain evidence="1">233</strain>
        <tissue evidence="1">Head and thorax</tissue>
    </source>
</reference>